<feature type="chain" id="PRO_5007567376" description="Secreted protein" evidence="2">
    <location>
        <begin position="23"/>
        <end position="264"/>
    </location>
</feature>
<dbReference type="PANTHER" id="PTHR31013">
    <property type="entry name" value="THAUMATIN FAMILY PROTEIN-RELATED"/>
    <property type="match status" value="1"/>
</dbReference>
<dbReference type="PANTHER" id="PTHR31013:SF2">
    <property type="entry name" value="THAUMATIN-LIKE PROTEIN"/>
    <property type="match status" value="1"/>
</dbReference>
<dbReference type="InterPro" id="IPR037176">
    <property type="entry name" value="Osmotin/thaumatin-like_sf"/>
</dbReference>
<evidence type="ECO:0000256" key="1">
    <source>
        <dbReference type="SAM" id="MobiDB-lite"/>
    </source>
</evidence>
<evidence type="ECO:0000313" key="4">
    <source>
        <dbReference type="Proteomes" id="UP000075635"/>
    </source>
</evidence>
<dbReference type="Pfam" id="PF00314">
    <property type="entry name" value="Thaumatin"/>
    <property type="match status" value="1"/>
</dbReference>
<comment type="caution">
    <text evidence="3">The sequence shown here is derived from an EMBL/GenBank/DDBJ whole genome shotgun (WGS) entry which is preliminary data.</text>
</comment>
<dbReference type="SMART" id="SM00205">
    <property type="entry name" value="THN"/>
    <property type="match status" value="1"/>
</dbReference>
<evidence type="ECO:0008006" key="5">
    <source>
        <dbReference type="Google" id="ProtNLM"/>
    </source>
</evidence>
<dbReference type="PROSITE" id="PS51367">
    <property type="entry name" value="THAUMATIN_2"/>
    <property type="match status" value="1"/>
</dbReference>
<dbReference type="Gene3D" id="2.60.110.10">
    <property type="entry name" value="Thaumatin"/>
    <property type="match status" value="1"/>
</dbReference>
<dbReference type="SUPFAM" id="SSF49870">
    <property type="entry name" value="Osmotin, thaumatin-like protein"/>
    <property type="match status" value="1"/>
</dbReference>
<evidence type="ECO:0000256" key="2">
    <source>
        <dbReference type="SAM" id="SignalP"/>
    </source>
</evidence>
<reference evidence="3 4" key="1">
    <citation type="submission" date="2014-02" db="EMBL/GenBank/DDBJ databases">
        <title>The small core and large imbalanced accessory genome model reveals a collaborative survival strategy of Sorangium cellulosum strains in nature.</title>
        <authorList>
            <person name="Han K."/>
            <person name="Peng R."/>
            <person name="Blom J."/>
            <person name="Li Y.-Z."/>
        </authorList>
    </citation>
    <scope>NUCLEOTIDE SEQUENCE [LARGE SCALE GENOMIC DNA]</scope>
    <source>
        <strain evidence="3 4">So0011-07</strain>
    </source>
</reference>
<dbReference type="Proteomes" id="UP000075635">
    <property type="component" value="Unassembled WGS sequence"/>
</dbReference>
<protein>
    <recommendedName>
        <fullName evidence="5">Secreted protein</fullName>
    </recommendedName>
</protein>
<accession>A0A150QW04</accession>
<evidence type="ECO:0000313" key="3">
    <source>
        <dbReference type="EMBL" id="KYF72173.1"/>
    </source>
</evidence>
<feature type="signal peptide" evidence="2">
    <location>
        <begin position="1"/>
        <end position="22"/>
    </location>
</feature>
<gene>
    <name evidence="3" type="ORF">BE17_01695</name>
</gene>
<dbReference type="AlphaFoldDB" id="A0A150QW04"/>
<keyword evidence="2" id="KW-0732">Signal</keyword>
<feature type="compositionally biased region" description="Low complexity" evidence="1">
    <location>
        <begin position="39"/>
        <end position="71"/>
    </location>
</feature>
<dbReference type="InterPro" id="IPR001938">
    <property type="entry name" value="Thaumatin"/>
</dbReference>
<organism evidence="3 4">
    <name type="scientific">Sorangium cellulosum</name>
    <name type="common">Polyangium cellulosum</name>
    <dbReference type="NCBI Taxonomy" id="56"/>
    <lineage>
        <taxon>Bacteria</taxon>
        <taxon>Pseudomonadati</taxon>
        <taxon>Myxococcota</taxon>
        <taxon>Polyangia</taxon>
        <taxon>Polyangiales</taxon>
        <taxon>Polyangiaceae</taxon>
        <taxon>Sorangium</taxon>
    </lineage>
</organism>
<proteinExistence type="predicted"/>
<sequence length="264" mass="27103">MSKHWTIAAALLAFALLDAACADPEQDASSGAASGGSTSGAASGGSTSVSSASSSTGAASSGEASSSSTGQPPGGPVEVDCRTVGDGKSTLAFVNKCDEPLQFLGSLIDGGELGPGQFACRDVGTSEEPLSSLRYWAYAGSDPGGGRHTLAEMTLNTDFNDFDWYNISHVDAHNLPLAIVPVGVPDCRTLSCPESLLARCPEVGRYKDASGATVSCVSPDRDDPANPVAVYFEEQCKDAYSWSGDDQESMAACAGEDYDIVFCP</sequence>
<name>A0A150QW04_SORCE</name>
<feature type="region of interest" description="Disordered" evidence="1">
    <location>
        <begin position="25"/>
        <end position="82"/>
    </location>
</feature>
<dbReference type="EMBL" id="JEMB01003469">
    <property type="protein sequence ID" value="KYF72173.1"/>
    <property type="molecule type" value="Genomic_DNA"/>
</dbReference>